<dbReference type="Gene3D" id="3.30.200.20">
    <property type="entry name" value="Phosphorylase Kinase, domain 1"/>
    <property type="match status" value="1"/>
</dbReference>
<keyword evidence="11" id="KW-1185">Reference proteome</keyword>
<keyword evidence="5 10" id="KW-0418">Kinase</keyword>
<dbReference type="PROSITE" id="PS00107">
    <property type="entry name" value="PROTEIN_KINASE_ATP"/>
    <property type="match status" value="1"/>
</dbReference>
<dbReference type="InParanoid" id="A0A1V9XGJ6"/>
<evidence type="ECO:0000313" key="11">
    <source>
        <dbReference type="Proteomes" id="UP000192247"/>
    </source>
</evidence>
<comment type="similarity">
    <text evidence="1">Belongs to the protein kinase superfamily. CMGC Ser/Thr protein kinase family. GSK-3 subfamily.</text>
</comment>
<evidence type="ECO:0000256" key="4">
    <source>
        <dbReference type="ARBA" id="ARBA00022741"/>
    </source>
</evidence>
<feature type="domain" description="Protein kinase" evidence="9">
    <location>
        <begin position="82"/>
        <end position="362"/>
    </location>
</feature>
<comment type="caution">
    <text evidence="10">The sequence shown here is derived from an EMBL/GenBank/DDBJ whole genome shotgun (WGS) entry which is preliminary data.</text>
</comment>
<dbReference type="GO" id="GO:0007165">
    <property type="term" value="P:signal transduction"/>
    <property type="evidence" value="ECO:0007669"/>
    <property type="project" value="TreeGrafter"/>
</dbReference>
<keyword evidence="4 7" id="KW-0547">Nucleotide-binding</keyword>
<sequence length="407" mass="46659">MDNCFPCRLTNSRKGQVANASPGIGDIQVRYDDTNRHDRRAYEVAALTVSENIQGSSGCEELEWRDLVVKKNPGDESVRIKFSIQKVLGRGTFGSVCRIQTSDGEILALKSQDIDQNFISRELEILKILDHVNIVHLKYYYFETDDEMIRLHLVMDYIQDTLHRILVQFRRRAKLVPPVLIKVIIHQFLRAIKYLHTRSIAHRDLKPSNVLVHAESGRVKLCDFGSAKKLNANETHIAYICTRHYRAPELVMGSTTYTTKVDIWSAGLILAEMFLLHPVFCGESNLDQLTEMIRMLGTPTRKEIRALHPSFPAGLPKKEPLSWTEILEHKVEPQALILISMMVRYNPCERLDAWEALSYSFFNEVRSPRCRLPSGNPLPPLDDFTAEELSYLPKIKELFDKHASCTL</sequence>
<dbReference type="PANTHER" id="PTHR24057:SF0">
    <property type="entry name" value="PROTEIN KINASE SHAGGY-RELATED"/>
    <property type="match status" value="1"/>
</dbReference>
<evidence type="ECO:0000259" key="9">
    <source>
        <dbReference type="PROSITE" id="PS50011"/>
    </source>
</evidence>
<dbReference type="CDD" id="cd14137">
    <property type="entry name" value="STKc_GSK3"/>
    <property type="match status" value="1"/>
</dbReference>
<dbReference type="Pfam" id="PF00069">
    <property type="entry name" value="Pkinase"/>
    <property type="match status" value="1"/>
</dbReference>
<feature type="binding site" evidence="7">
    <location>
        <position position="110"/>
    </location>
    <ligand>
        <name>ATP</name>
        <dbReference type="ChEBI" id="CHEBI:30616"/>
    </ligand>
</feature>
<keyword evidence="2 8" id="KW-0723">Serine/threonine-protein kinase</keyword>
<keyword evidence="3" id="KW-0808">Transferase</keyword>
<reference evidence="10 11" key="1">
    <citation type="journal article" date="2017" name="Gigascience">
        <title>Draft genome of the honey bee ectoparasitic mite, Tropilaelaps mercedesae, is shaped by the parasitic life history.</title>
        <authorList>
            <person name="Dong X."/>
            <person name="Armstrong S.D."/>
            <person name="Xia D."/>
            <person name="Makepeace B.L."/>
            <person name="Darby A.C."/>
            <person name="Kadowaki T."/>
        </authorList>
    </citation>
    <scope>NUCLEOTIDE SEQUENCE [LARGE SCALE GENOMIC DNA]</scope>
    <source>
        <strain evidence="10">Wuxi-XJTLU</strain>
    </source>
</reference>
<dbReference type="PANTHER" id="PTHR24057">
    <property type="entry name" value="GLYCOGEN SYNTHASE KINASE-3 ALPHA"/>
    <property type="match status" value="1"/>
</dbReference>
<dbReference type="InterPro" id="IPR011009">
    <property type="entry name" value="Kinase-like_dom_sf"/>
</dbReference>
<dbReference type="InterPro" id="IPR000719">
    <property type="entry name" value="Prot_kinase_dom"/>
</dbReference>
<evidence type="ECO:0000256" key="2">
    <source>
        <dbReference type="ARBA" id="ARBA00022527"/>
    </source>
</evidence>
<evidence type="ECO:0000256" key="7">
    <source>
        <dbReference type="PROSITE-ProRule" id="PRU10141"/>
    </source>
</evidence>
<dbReference type="AlphaFoldDB" id="A0A1V9XGJ6"/>
<organism evidence="10 11">
    <name type="scientific">Tropilaelaps mercedesae</name>
    <dbReference type="NCBI Taxonomy" id="418985"/>
    <lineage>
        <taxon>Eukaryota</taxon>
        <taxon>Metazoa</taxon>
        <taxon>Ecdysozoa</taxon>
        <taxon>Arthropoda</taxon>
        <taxon>Chelicerata</taxon>
        <taxon>Arachnida</taxon>
        <taxon>Acari</taxon>
        <taxon>Parasitiformes</taxon>
        <taxon>Mesostigmata</taxon>
        <taxon>Gamasina</taxon>
        <taxon>Dermanyssoidea</taxon>
        <taxon>Laelapidae</taxon>
        <taxon>Tropilaelaps</taxon>
    </lineage>
</organism>
<dbReference type="PROSITE" id="PS50011">
    <property type="entry name" value="PROTEIN_KINASE_DOM"/>
    <property type="match status" value="1"/>
</dbReference>
<dbReference type="InterPro" id="IPR039192">
    <property type="entry name" value="STKc_GSK3"/>
</dbReference>
<dbReference type="GO" id="GO:0005634">
    <property type="term" value="C:nucleus"/>
    <property type="evidence" value="ECO:0007669"/>
    <property type="project" value="TreeGrafter"/>
</dbReference>
<dbReference type="InterPro" id="IPR017441">
    <property type="entry name" value="Protein_kinase_ATP_BS"/>
</dbReference>
<dbReference type="EMBL" id="MNPL01011537">
    <property type="protein sequence ID" value="OQR72556.1"/>
    <property type="molecule type" value="Genomic_DNA"/>
</dbReference>
<dbReference type="GO" id="GO:0005737">
    <property type="term" value="C:cytoplasm"/>
    <property type="evidence" value="ECO:0007669"/>
    <property type="project" value="TreeGrafter"/>
</dbReference>
<evidence type="ECO:0000256" key="8">
    <source>
        <dbReference type="RuleBase" id="RU000304"/>
    </source>
</evidence>
<name>A0A1V9XGJ6_9ACAR</name>
<keyword evidence="6 7" id="KW-0067">ATP-binding</keyword>
<dbReference type="GO" id="GO:0005524">
    <property type="term" value="F:ATP binding"/>
    <property type="evidence" value="ECO:0007669"/>
    <property type="project" value="UniProtKB-UniRule"/>
</dbReference>
<dbReference type="InterPro" id="IPR008271">
    <property type="entry name" value="Ser/Thr_kinase_AS"/>
</dbReference>
<dbReference type="InterPro" id="IPR050591">
    <property type="entry name" value="GSK-3"/>
</dbReference>
<gene>
    <name evidence="10" type="ORF">BIW11_10310</name>
</gene>
<dbReference type="GO" id="GO:0004674">
    <property type="term" value="F:protein serine/threonine kinase activity"/>
    <property type="evidence" value="ECO:0007669"/>
    <property type="project" value="UniProtKB-KW"/>
</dbReference>
<evidence type="ECO:0000256" key="1">
    <source>
        <dbReference type="ARBA" id="ARBA00005527"/>
    </source>
</evidence>
<dbReference type="STRING" id="418985.A0A1V9XGJ6"/>
<dbReference type="PROSITE" id="PS00108">
    <property type="entry name" value="PROTEIN_KINASE_ST"/>
    <property type="match status" value="1"/>
</dbReference>
<evidence type="ECO:0000256" key="6">
    <source>
        <dbReference type="ARBA" id="ARBA00022840"/>
    </source>
</evidence>
<proteinExistence type="inferred from homology"/>
<protein>
    <submittedName>
        <fullName evidence="10">Glycogen synthase kinase-3 beta-like</fullName>
    </submittedName>
</protein>
<dbReference type="Gene3D" id="1.10.510.10">
    <property type="entry name" value="Transferase(Phosphotransferase) domain 1"/>
    <property type="match status" value="1"/>
</dbReference>
<dbReference type="SMART" id="SM00220">
    <property type="entry name" value="S_TKc"/>
    <property type="match status" value="1"/>
</dbReference>
<dbReference type="GO" id="GO:0030154">
    <property type="term" value="P:cell differentiation"/>
    <property type="evidence" value="ECO:0007669"/>
    <property type="project" value="TreeGrafter"/>
</dbReference>
<evidence type="ECO:0000313" key="10">
    <source>
        <dbReference type="EMBL" id="OQR72556.1"/>
    </source>
</evidence>
<dbReference type="SUPFAM" id="SSF56112">
    <property type="entry name" value="Protein kinase-like (PK-like)"/>
    <property type="match status" value="1"/>
</dbReference>
<dbReference type="FunFam" id="1.10.510.10:FF:000624">
    <property type="entry name" value="Mitogen-activated protein kinase"/>
    <property type="match status" value="1"/>
</dbReference>
<dbReference type="OrthoDB" id="272141at2759"/>
<evidence type="ECO:0000256" key="3">
    <source>
        <dbReference type="ARBA" id="ARBA00022679"/>
    </source>
</evidence>
<dbReference type="Proteomes" id="UP000192247">
    <property type="component" value="Unassembled WGS sequence"/>
</dbReference>
<evidence type="ECO:0000256" key="5">
    <source>
        <dbReference type="ARBA" id="ARBA00022777"/>
    </source>
</evidence>
<accession>A0A1V9XGJ6</accession>